<comment type="catalytic activity">
    <reaction evidence="8 10">
        <text>L-aspartyl-tRNA(Asn) + L-glutamine + ATP + H2O = L-asparaginyl-tRNA(Asn) + L-glutamate + ADP + phosphate + 2 H(+)</text>
        <dbReference type="Rhea" id="RHEA:14513"/>
        <dbReference type="Rhea" id="RHEA-COMP:9674"/>
        <dbReference type="Rhea" id="RHEA-COMP:9677"/>
        <dbReference type="ChEBI" id="CHEBI:15377"/>
        <dbReference type="ChEBI" id="CHEBI:15378"/>
        <dbReference type="ChEBI" id="CHEBI:29985"/>
        <dbReference type="ChEBI" id="CHEBI:30616"/>
        <dbReference type="ChEBI" id="CHEBI:43474"/>
        <dbReference type="ChEBI" id="CHEBI:58359"/>
        <dbReference type="ChEBI" id="CHEBI:78515"/>
        <dbReference type="ChEBI" id="CHEBI:78516"/>
        <dbReference type="ChEBI" id="CHEBI:456216"/>
    </reaction>
</comment>
<dbReference type="InterPro" id="IPR006075">
    <property type="entry name" value="Asn/Gln-tRNA_Trfase_suB/E_cat"/>
</dbReference>
<keyword evidence="5 10" id="KW-0067">ATP-binding</keyword>
<comment type="subunit">
    <text evidence="2 10">Heterotrimer of A, B and C subunits.</text>
</comment>
<evidence type="ECO:0000256" key="1">
    <source>
        <dbReference type="ARBA" id="ARBA00005306"/>
    </source>
</evidence>
<evidence type="ECO:0000256" key="5">
    <source>
        <dbReference type="ARBA" id="ARBA00022840"/>
    </source>
</evidence>
<evidence type="ECO:0000313" key="12">
    <source>
        <dbReference type="EMBL" id="SHK12988.1"/>
    </source>
</evidence>
<dbReference type="NCBIfam" id="NF004012">
    <property type="entry name" value="PRK05477.1-2"/>
    <property type="match status" value="1"/>
</dbReference>
<dbReference type="NCBIfam" id="TIGR00133">
    <property type="entry name" value="gatB"/>
    <property type="match status" value="1"/>
</dbReference>
<dbReference type="SUPFAM" id="SSF89095">
    <property type="entry name" value="GatB/YqeY motif"/>
    <property type="match status" value="1"/>
</dbReference>
<evidence type="ECO:0000259" key="11">
    <source>
        <dbReference type="SMART" id="SM00845"/>
    </source>
</evidence>
<proteinExistence type="inferred from homology"/>
<keyword evidence="13" id="KW-1185">Reference proteome</keyword>
<dbReference type="Gene3D" id="1.10.10.410">
    <property type="match status" value="1"/>
</dbReference>
<comment type="similarity">
    <text evidence="1 10">Belongs to the GatB/GatE family. GatB subfamily.</text>
</comment>
<dbReference type="EMBL" id="FRAI01000017">
    <property type="protein sequence ID" value="SHK12988.1"/>
    <property type="molecule type" value="Genomic_DNA"/>
</dbReference>
<dbReference type="Pfam" id="PF02637">
    <property type="entry name" value="GatB_Yqey"/>
    <property type="match status" value="1"/>
</dbReference>
<feature type="domain" description="Asn/Gln amidotransferase" evidence="11">
    <location>
        <begin position="325"/>
        <end position="471"/>
    </location>
</feature>
<evidence type="ECO:0000256" key="8">
    <source>
        <dbReference type="ARBA" id="ARBA00047380"/>
    </source>
</evidence>
<gene>
    <name evidence="10" type="primary">gatB</name>
    <name evidence="12" type="ORF">SAMN02745227_01599</name>
</gene>
<dbReference type="NCBIfam" id="NF004014">
    <property type="entry name" value="PRK05477.1-4"/>
    <property type="match status" value="1"/>
</dbReference>
<keyword evidence="4 10" id="KW-0547">Nucleotide-binding</keyword>
<keyword evidence="6 10" id="KW-0648">Protein biosynthesis</keyword>
<evidence type="ECO:0000256" key="9">
    <source>
        <dbReference type="ARBA" id="ARBA00047913"/>
    </source>
</evidence>
<reference evidence="13" key="1">
    <citation type="submission" date="2016-11" db="EMBL/GenBank/DDBJ databases">
        <authorList>
            <person name="Varghese N."/>
            <person name="Submissions S."/>
        </authorList>
    </citation>
    <scope>NUCLEOTIDE SEQUENCE [LARGE SCALE GENOMIC DNA]</scope>
    <source>
        <strain evidence="13">DSM 14826</strain>
    </source>
</reference>
<dbReference type="InterPro" id="IPR023168">
    <property type="entry name" value="GatB_Yqey_C_2"/>
</dbReference>
<dbReference type="InterPro" id="IPR018027">
    <property type="entry name" value="Asn/Gln_amidotransferase"/>
</dbReference>
<dbReference type="EC" id="6.3.5.-" evidence="10"/>
<dbReference type="GO" id="GO:0006412">
    <property type="term" value="P:translation"/>
    <property type="evidence" value="ECO:0007669"/>
    <property type="project" value="UniProtKB-UniRule"/>
</dbReference>
<dbReference type="Pfam" id="PF02934">
    <property type="entry name" value="GatB_N"/>
    <property type="match status" value="1"/>
</dbReference>
<keyword evidence="3 10" id="KW-0436">Ligase</keyword>
<dbReference type="PANTHER" id="PTHR11659">
    <property type="entry name" value="GLUTAMYL-TRNA GLN AMIDOTRANSFERASE SUBUNIT B MITOCHONDRIAL AND PROKARYOTIC PET112-RELATED"/>
    <property type="match status" value="1"/>
</dbReference>
<organism evidence="12 13">
    <name type="scientific">Anaerobranca californiensis DSM 14826</name>
    <dbReference type="NCBI Taxonomy" id="1120989"/>
    <lineage>
        <taxon>Bacteria</taxon>
        <taxon>Bacillati</taxon>
        <taxon>Bacillota</taxon>
        <taxon>Clostridia</taxon>
        <taxon>Eubacteriales</taxon>
        <taxon>Proteinivoracaceae</taxon>
        <taxon>Anaerobranca</taxon>
    </lineage>
</organism>
<comment type="function">
    <text evidence="7 10">Allows the formation of correctly charged Asn-tRNA(Asn) or Gln-tRNA(Gln) through the transamidation of misacylated Asp-tRNA(Asn) or Glu-tRNA(Gln) in organisms which lack either or both of asparaginyl-tRNA or glutaminyl-tRNA synthetases. The reaction takes place in the presence of glutamine and ATP through an activated phospho-Asp-tRNA(Asn) or phospho-Glu-tRNA(Gln).</text>
</comment>
<dbReference type="FunFam" id="1.10.10.410:FF:000001">
    <property type="entry name" value="Aspartyl/glutamyl-tRNA(Asn/Gln) amidotransferase subunit B"/>
    <property type="match status" value="1"/>
</dbReference>
<evidence type="ECO:0000256" key="4">
    <source>
        <dbReference type="ARBA" id="ARBA00022741"/>
    </source>
</evidence>
<evidence type="ECO:0000256" key="7">
    <source>
        <dbReference type="ARBA" id="ARBA00024799"/>
    </source>
</evidence>
<sequence length="477" mass="55148">MDYRSFSPVIGLEVHVELATKTKGFCGCLNKFGLPPNTNTCPVCLGLPGALPVLNEKVVELAVKAGLLLNCKIQRRSGFDRKNYFYPDLVKGYQITQYYQPIAVNGFLDYETKGNNKRIKIERIHIEEDTGKVLYQRGRVLLDYNRSGIPLIEIVTAPDFSNAEEVKDFLETLRLYLLHGEISHCKMEEGNIRVDVNISLAYGDEIGVKREIKNLNSFNNVEKAIIEETNRQIKSLISGGKLKRETLKWDEEKNTLVTMREKETSSQYMYFPEYDLPQLVLTKEFVQGIENNLPKPLIERGKKLKELGLAAEDVEFLIKDKELLKLYEETIKYSSKGKEIFNIFKGNLMRYLKEKDKRIQDLKLNPEKLASFITDLNRLQYSSSIKRQILFHYLEGKKELQEILKLLNLIEDRDEEEILQVVKKVIEGNPQGVEDYLKGKNKVLGYFMGQIMKMSKGFNPEKVKEILIKELNKLEKK</sequence>
<dbReference type="GO" id="GO:0050566">
    <property type="term" value="F:asparaginyl-tRNA synthase (glutamine-hydrolyzing) activity"/>
    <property type="evidence" value="ECO:0007669"/>
    <property type="project" value="RHEA"/>
</dbReference>
<dbReference type="GO" id="GO:0070681">
    <property type="term" value="P:glutaminyl-tRNAGln biosynthesis via transamidation"/>
    <property type="evidence" value="ECO:0007669"/>
    <property type="project" value="TreeGrafter"/>
</dbReference>
<dbReference type="STRING" id="1120989.SAMN02745227_01599"/>
<keyword evidence="12" id="KW-0808">Transferase</keyword>
<dbReference type="SUPFAM" id="SSF55931">
    <property type="entry name" value="Glutamine synthetase/guanido kinase"/>
    <property type="match status" value="1"/>
</dbReference>
<dbReference type="SMART" id="SM00845">
    <property type="entry name" value="GatB_Yqey"/>
    <property type="match status" value="1"/>
</dbReference>
<dbReference type="GO" id="GO:0050567">
    <property type="term" value="F:glutaminyl-tRNA synthase (glutamine-hydrolyzing) activity"/>
    <property type="evidence" value="ECO:0007669"/>
    <property type="project" value="UniProtKB-UniRule"/>
</dbReference>
<dbReference type="PROSITE" id="PS01234">
    <property type="entry name" value="GATB"/>
    <property type="match status" value="1"/>
</dbReference>
<dbReference type="Proteomes" id="UP000243547">
    <property type="component" value="Unassembled WGS sequence"/>
</dbReference>
<dbReference type="InterPro" id="IPR014746">
    <property type="entry name" value="Gln_synth/guanido_kin_cat_dom"/>
</dbReference>
<evidence type="ECO:0000256" key="3">
    <source>
        <dbReference type="ARBA" id="ARBA00022598"/>
    </source>
</evidence>
<dbReference type="InterPro" id="IPR004413">
    <property type="entry name" value="GatB"/>
</dbReference>
<protein>
    <recommendedName>
        <fullName evidence="10">Aspartyl/glutamyl-tRNA(Asn/Gln) amidotransferase subunit B</fullName>
        <shortName evidence="10">Asp/Glu-ADT subunit B</shortName>
        <ecNumber evidence="10">6.3.5.-</ecNumber>
    </recommendedName>
</protein>
<accession>A0A1M6PYH2</accession>
<dbReference type="GO" id="GO:0016740">
    <property type="term" value="F:transferase activity"/>
    <property type="evidence" value="ECO:0007669"/>
    <property type="project" value="UniProtKB-KW"/>
</dbReference>
<name>A0A1M6PYH2_9FIRM</name>
<evidence type="ECO:0000256" key="10">
    <source>
        <dbReference type="HAMAP-Rule" id="MF_00121"/>
    </source>
</evidence>
<dbReference type="GO" id="GO:0005524">
    <property type="term" value="F:ATP binding"/>
    <property type="evidence" value="ECO:0007669"/>
    <property type="project" value="UniProtKB-KW"/>
</dbReference>
<evidence type="ECO:0000256" key="2">
    <source>
        <dbReference type="ARBA" id="ARBA00011123"/>
    </source>
</evidence>
<dbReference type="InterPro" id="IPR003789">
    <property type="entry name" value="Asn/Gln_tRNA_amidoTrase-B-like"/>
</dbReference>
<dbReference type="HAMAP" id="MF_00121">
    <property type="entry name" value="GatB"/>
    <property type="match status" value="1"/>
</dbReference>
<dbReference type="RefSeq" id="WP_072907747.1">
    <property type="nucleotide sequence ID" value="NZ_FRAI01000017.1"/>
</dbReference>
<dbReference type="InterPro" id="IPR017958">
    <property type="entry name" value="Gln-tRNA_amidoTrfase_suB_CS"/>
</dbReference>
<comment type="catalytic activity">
    <reaction evidence="9 10">
        <text>L-glutamyl-tRNA(Gln) + L-glutamine + ATP + H2O = L-glutaminyl-tRNA(Gln) + L-glutamate + ADP + phosphate + H(+)</text>
        <dbReference type="Rhea" id="RHEA:17521"/>
        <dbReference type="Rhea" id="RHEA-COMP:9681"/>
        <dbReference type="Rhea" id="RHEA-COMP:9684"/>
        <dbReference type="ChEBI" id="CHEBI:15377"/>
        <dbReference type="ChEBI" id="CHEBI:15378"/>
        <dbReference type="ChEBI" id="CHEBI:29985"/>
        <dbReference type="ChEBI" id="CHEBI:30616"/>
        <dbReference type="ChEBI" id="CHEBI:43474"/>
        <dbReference type="ChEBI" id="CHEBI:58359"/>
        <dbReference type="ChEBI" id="CHEBI:78520"/>
        <dbReference type="ChEBI" id="CHEBI:78521"/>
        <dbReference type="ChEBI" id="CHEBI:456216"/>
    </reaction>
</comment>
<dbReference type="PANTHER" id="PTHR11659:SF0">
    <property type="entry name" value="GLUTAMYL-TRNA(GLN) AMIDOTRANSFERASE SUBUNIT B, MITOCHONDRIAL"/>
    <property type="match status" value="1"/>
</dbReference>
<dbReference type="InterPro" id="IPR017959">
    <property type="entry name" value="Asn/Gln-tRNA_amidoTrfase_suB/E"/>
</dbReference>
<evidence type="ECO:0000256" key="6">
    <source>
        <dbReference type="ARBA" id="ARBA00022917"/>
    </source>
</evidence>
<dbReference type="OrthoDB" id="9804078at2"/>
<dbReference type="AlphaFoldDB" id="A0A1M6PYH2"/>
<evidence type="ECO:0000313" key="13">
    <source>
        <dbReference type="Proteomes" id="UP000243547"/>
    </source>
</evidence>